<dbReference type="Proteomes" id="UP000244336">
    <property type="component" value="Chromosome 8"/>
</dbReference>
<keyword evidence="2" id="KW-1185">Reference proteome</keyword>
<reference evidence="1 2" key="1">
    <citation type="submission" date="2018-04" db="EMBL/GenBank/DDBJ databases">
        <title>WGS assembly of Panicum hallii var. hallii HAL2.</title>
        <authorList>
            <person name="Lovell J."/>
            <person name="Jenkins J."/>
            <person name="Lowry D."/>
            <person name="Mamidi S."/>
            <person name="Sreedasyam A."/>
            <person name="Weng X."/>
            <person name="Barry K."/>
            <person name="Bonette J."/>
            <person name="Campitelli B."/>
            <person name="Daum C."/>
            <person name="Gordon S."/>
            <person name="Gould B."/>
            <person name="Lipzen A."/>
            <person name="MacQueen A."/>
            <person name="Palacio-Mejia J."/>
            <person name="Plott C."/>
            <person name="Shakirov E."/>
            <person name="Shu S."/>
            <person name="Yoshinaga Y."/>
            <person name="Zane M."/>
            <person name="Rokhsar D."/>
            <person name="Grimwood J."/>
            <person name="Schmutz J."/>
            <person name="Juenger T."/>
        </authorList>
    </citation>
    <scope>NUCLEOTIDE SEQUENCE [LARGE SCALE GENOMIC DNA]</scope>
    <source>
        <strain evidence="2">cv. HAL2</strain>
    </source>
</reference>
<sequence>MPVPCSRNQRGNLFKILGCALVHFLWSSSLSRVSLSPLSALAPTDDFRPHHPHRLAHLDAQRGISAGVEAEIVLRSSPPSSWNPELGRSVGSADHIDFSVHNGCIYSGRISASGKSAHR</sequence>
<evidence type="ECO:0000313" key="1">
    <source>
        <dbReference type="EMBL" id="PUZ44448.1"/>
    </source>
</evidence>
<proteinExistence type="predicted"/>
<dbReference type="EMBL" id="CM009756">
    <property type="protein sequence ID" value="PUZ44448.1"/>
    <property type="molecule type" value="Genomic_DNA"/>
</dbReference>
<organism evidence="1 2">
    <name type="scientific">Panicum hallii var. hallii</name>
    <dbReference type="NCBI Taxonomy" id="1504633"/>
    <lineage>
        <taxon>Eukaryota</taxon>
        <taxon>Viridiplantae</taxon>
        <taxon>Streptophyta</taxon>
        <taxon>Embryophyta</taxon>
        <taxon>Tracheophyta</taxon>
        <taxon>Spermatophyta</taxon>
        <taxon>Magnoliopsida</taxon>
        <taxon>Liliopsida</taxon>
        <taxon>Poales</taxon>
        <taxon>Poaceae</taxon>
        <taxon>PACMAD clade</taxon>
        <taxon>Panicoideae</taxon>
        <taxon>Panicodae</taxon>
        <taxon>Paniceae</taxon>
        <taxon>Panicinae</taxon>
        <taxon>Panicum</taxon>
        <taxon>Panicum sect. Panicum</taxon>
    </lineage>
</organism>
<evidence type="ECO:0000313" key="2">
    <source>
        <dbReference type="Proteomes" id="UP000244336"/>
    </source>
</evidence>
<protein>
    <submittedName>
        <fullName evidence="1">Uncharacterized protein</fullName>
    </submittedName>
</protein>
<dbReference type="AlphaFoldDB" id="A0A2T7CM93"/>
<accession>A0A2T7CM93</accession>
<gene>
    <name evidence="1" type="ORF">GQ55_8G099600</name>
</gene>
<name>A0A2T7CM93_9POAL</name>
<dbReference type="Gramene" id="PUZ44448">
    <property type="protein sequence ID" value="PUZ44448"/>
    <property type="gene ID" value="GQ55_8G099600"/>
</dbReference>